<dbReference type="InterPro" id="IPR008250">
    <property type="entry name" value="ATPase_P-typ_transduc_dom_A_sf"/>
</dbReference>
<protein>
    <submittedName>
        <fullName evidence="1">Uncharacterized protein</fullName>
    </submittedName>
</protein>
<dbReference type="GO" id="GO:0140326">
    <property type="term" value="F:ATPase-coupled intramembrane lipid transporter activity"/>
    <property type="evidence" value="ECO:0007669"/>
    <property type="project" value="TreeGrafter"/>
</dbReference>
<dbReference type="PANTHER" id="PTHR24092:SF175">
    <property type="entry name" value="PHOSPHOLIPID-TRANSPORTING ATPASE"/>
    <property type="match status" value="1"/>
</dbReference>
<dbReference type="EMBL" id="CAJVSB020000116">
    <property type="protein sequence ID" value="CAH2041706.1"/>
    <property type="molecule type" value="Genomic_DNA"/>
</dbReference>
<dbReference type="GO" id="GO:0045332">
    <property type="term" value="P:phospholipid translocation"/>
    <property type="evidence" value="ECO:0007669"/>
    <property type="project" value="TreeGrafter"/>
</dbReference>
<dbReference type="AlphaFoldDB" id="A0AAU9RGU9"/>
<sequence length="90" mass="10802">MVKEGTEDWRRKQQDIEMNNRKVQVHCGDGTFEHTEWKNLRVGDLVKVEKDEFSRRIFFCFHQSYEDSICYVETMNLDGETNLKLKQALE</sequence>
<dbReference type="Proteomes" id="UP000836841">
    <property type="component" value="Unassembled WGS sequence"/>
</dbReference>
<organism evidence="1 2">
    <name type="scientific">Thlaspi arvense</name>
    <name type="common">Field penny-cress</name>
    <dbReference type="NCBI Taxonomy" id="13288"/>
    <lineage>
        <taxon>Eukaryota</taxon>
        <taxon>Viridiplantae</taxon>
        <taxon>Streptophyta</taxon>
        <taxon>Embryophyta</taxon>
        <taxon>Tracheophyta</taxon>
        <taxon>Spermatophyta</taxon>
        <taxon>Magnoliopsida</taxon>
        <taxon>eudicotyledons</taxon>
        <taxon>Gunneridae</taxon>
        <taxon>Pentapetalae</taxon>
        <taxon>rosids</taxon>
        <taxon>malvids</taxon>
        <taxon>Brassicales</taxon>
        <taxon>Brassicaceae</taxon>
        <taxon>Thlaspideae</taxon>
        <taxon>Thlaspi</taxon>
    </lineage>
</organism>
<dbReference type="PANTHER" id="PTHR24092">
    <property type="entry name" value="PROBABLE PHOSPHOLIPID-TRANSPORTING ATPASE"/>
    <property type="match status" value="1"/>
</dbReference>
<keyword evidence="2" id="KW-1185">Reference proteome</keyword>
<evidence type="ECO:0000313" key="1">
    <source>
        <dbReference type="EMBL" id="CAH2041706.1"/>
    </source>
</evidence>
<evidence type="ECO:0000313" key="2">
    <source>
        <dbReference type="Proteomes" id="UP000836841"/>
    </source>
</evidence>
<name>A0AAU9RGU9_THLAR</name>
<dbReference type="Gene3D" id="2.70.150.10">
    <property type="entry name" value="Calcium-transporting ATPase, cytoplasmic transduction domain A"/>
    <property type="match status" value="1"/>
</dbReference>
<feature type="non-terminal residue" evidence="1">
    <location>
        <position position="90"/>
    </location>
</feature>
<gene>
    <name evidence="1" type="ORF">TAV2_LOCUS4512</name>
</gene>
<comment type="caution">
    <text evidence="1">The sequence shown here is derived from an EMBL/GenBank/DDBJ whole genome shotgun (WGS) entry which is preliminary data.</text>
</comment>
<dbReference type="SUPFAM" id="SSF81653">
    <property type="entry name" value="Calcium ATPase, transduction domain A"/>
    <property type="match status" value="1"/>
</dbReference>
<dbReference type="GO" id="GO:0005886">
    <property type="term" value="C:plasma membrane"/>
    <property type="evidence" value="ECO:0007669"/>
    <property type="project" value="TreeGrafter"/>
</dbReference>
<reference evidence="1 2" key="1">
    <citation type="submission" date="2022-03" db="EMBL/GenBank/DDBJ databases">
        <authorList>
            <person name="Nunn A."/>
            <person name="Chopra R."/>
            <person name="Nunn A."/>
            <person name="Contreras Garrido A."/>
        </authorList>
    </citation>
    <scope>NUCLEOTIDE SEQUENCE [LARGE SCALE GENOMIC DNA]</scope>
</reference>
<proteinExistence type="predicted"/>
<accession>A0AAU9RGU9</accession>